<dbReference type="GO" id="GO:0044027">
    <property type="term" value="P:negative regulation of gene expression via chromosomal CpG island methylation"/>
    <property type="evidence" value="ECO:0007669"/>
    <property type="project" value="TreeGrafter"/>
</dbReference>
<proteinExistence type="predicted"/>
<evidence type="ECO:0000259" key="1">
    <source>
        <dbReference type="PROSITE" id="PS51015"/>
    </source>
</evidence>
<dbReference type="Proteomes" id="UP000248544">
    <property type="component" value="Unassembled WGS sequence"/>
</dbReference>
<dbReference type="GO" id="GO:0006508">
    <property type="term" value="P:proteolysis"/>
    <property type="evidence" value="ECO:0007669"/>
    <property type="project" value="InterPro"/>
</dbReference>
<dbReference type="GO" id="GO:0061630">
    <property type="term" value="F:ubiquitin protein ligase activity"/>
    <property type="evidence" value="ECO:0007669"/>
    <property type="project" value="TreeGrafter"/>
</dbReference>
<gene>
    <name evidence="2" type="ORF">C1I98_13835</name>
</gene>
<dbReference type="PANTHER" id="PTHR14140">
    <property type="entry name" value="E3 UBIQUITIN-PROTEIN LIGASE UHRF-RELATED"/>
    <property type="match status" value="1"/>
</dbReference>
<dbReference type="SUPFAM" id="SSF52129">
    <property type="entry name" value="Caspase-like"/>
    <property type="match status" value="1"/>
</dbReference>
<feature type="domain" description="YDG" evidence="1">
    <location>
        <begin position="257"/>
        <end position="401"/>
    </location>
</feature>
<dbReference type="EMBL" id="POUA01000090">
    <property type="protein sequence ID" value="PZG46988.1"/>
    <property type="molecule type" value="Genomic_DNA"/>
</dbReference>
<dbReference type="InterPro" id="IPR015947">
    <property type="entry name" value="PUA-like_sf"/>
</dbReference>
<dbReference type="SMART" id="SM00466">
    <property type="entry name" value="SRA"/>
    <property type="match status" value="1"/>
</dbReference>
<dbReference type="InterPro" id="IPR011600">
    <property type="entry name" value="Pept_C14_caspase"/>
</dbReference>
<dbReference type="InterPro" id="IPR029030">
    <property type="entry name" value="Caspase-like_dom_sf"/>
</dbReference>
<dbReference type="InterPro" id="IPR036987">
    <property type="entry name" value="SRA-YDG_sf"/>
</dbReference>
<dbReference type="SUPFAM" id="SSF88697">
    <property type="entry name" value="PUA domain-like"/>
    <property type="match status" value="1"/>
</dbReference>
<sequence length="543" mass="59597">MSEPFAVQDSYAVLIGTSQYTMLPKLPAVHNNLVRLRELLMDKKLCGLPADNCIVVSDPTTNPEMLDPVREAADKATDTLIVYFAGHGQIHSEGNDLYLALVNADRAAMYKSTAYGYLRSEIRNSRAKRKIVILDCCYSGRAFGEMGSGDEPTVRVVNSAAVTGTYLIASTAENKASLAPEGHEYTAFTGELISIIQGGLPGEPPLLTVGKIFDHVRTALIEKGLPMPQRRDGDLSEDIPLFFNCAGNEKVWEAGYGPIQGVEEGTLFASRRELHDAKIHRPLQAGICGTAERGGAESIVVSGGYRDDRDYGTTIFYTGHGGRDPNTGVQISDQSLEDSGNAALIRSMETGYPVRVVRGAGGDPDYSPPTGYSYDGLFTVTDYWTQQGVDGPMILQFKLEQVENISDLVAWRAVSHGVDRGGRRPDNRRYAASIEAVRIKQLYDYACQICDTVLQSVGGSRIATVVYIQDLERPHNGPSVSRNMLCLCPNHAELFRYGAITISENFNVIDQVNDVVICELTVKHPIDATYTRYHREHHRIGPR</sequence>
<dbReference type="Gene3D" id="3.40.50.1460">
    <property type="match status" value="1"/>
</dbReference>
<dbReference type="PANTHER" id="PTHR14140:SF27">
    <property type="entry name" value="OS04G0289800 PROTEIN"/>
    <property type="match status" value="1"/>
</dbReference>
<dbReference type="NCBIfam" id="NF047832">
    <property type="entry name" value="caspase_w_EACC1"/>
    <property type="match status" value="1"/>
</dbReference>
<accession>A0A2W2HBT4</accession>
<keyword evidence="3" id="KW-1185">Reference proteome</keyword>
<protein>
    <recommendedName>
        <fullName evidence="1">YDG domain-containing protein</fullName>
    </recommendedName>
</protein>
<dbReference type="GO" id="GO:0004197">
    <property type="term" value="F:cysteine-type endopeptidase activity"/>
    <property type="evidence" value="ECO:0007669"/>
    <property type="project" value="InterPro"/>
</dbReference>
<organism evidence="2 3">
    <name type="scientific">Spongiactinospora gelatinilytica</name>
    <dbReference type="NCBI Taxonomy" id="2666298"/>
    <lineage>
        <taxon>Bacteria</taxon>
        <taxon>Bacillati</taxon>
        <taxon>Actinomycetota</taxon>
        <taxon>Actinomycetes</taxon>
        <taxon>Streptosporangiales</taxon>
        <taxon>Streptosporangiaceae</taxon>
        <taxon>Spongiactinospora</taxon>
    </lineage>
</organism>
<dbReference type="RefSeq" id="WP_111167578.1">
    <property type="nucleotide sequence ID" value="NZ_POUA01000090.1"/>
</dbReference>
<dbReference type="PROSITE" id="PS51015">
    <property type="entry name" value="YDG"/>
    <property type="match status" value="1"/>
</dbReference>
<dbReference type="Pfam" id="PF00656">
    <property type="entry name" value="Peptidase_C14"/>
    <property type="match status" value="1"/>
</dbReference>
<reference evidence="2 3" key="1">
    <citation type="submission" date="2018-01" db="EMBL/GenBank/DDBJ databases">
        <title>Draft genome sequence of Sphaerisporangium sp. 7K107.</title>
        <authorList>
            <person name="Sahin N."/>
            <person name="Saygin H."/>
            <person name="Ay H."/>
        </authorList>
    </citation>
    <scope>NUCLEOTIDE SEQUENCE [LARGE SCALE GENOMIC DNA]</scope>
    <source>
        <strain evidence="2 3">7K107</strain>
    </source>
</reference>
<dbReference type="Pfam" id="PF02182">
    <property type="entry name" value="SAD_SRA"/>
    <property type="match status" value="1"/>
</dbReference>
<comment type="caution">
    <text evidence="2">The sequence shown here is derived from an EMBL/GenBank/DDBJ whole genome shotgun (WGS) entry which is preliminary data.</text>
</comment>
<evidence type="ECO:0000313" key="2">
    <source>
        <dbReference type="EMBL" id="PZG46988.1"/>
    </source>
</evidence>
<dbReference type="InterPro" id="IPR003105">
    <property type="entry name" value="SRA_YDG"/>
</dbReference>
<evidence type="ECO:0000313" key="3">
    <source>
        <dbReference type="Proteomes" id="UP000248544"/>
    </source>
</evidence>
<dbReference type="InterPro" id="IPR045134">
    <property type="entry name" value="UHRF1/2-like"/>
</dbReference>
<name>A0A2W2HBT4_9ACTN</name>
<dbReference type="AlphaFoldDB" id="A0A2W2HBT4"/>
<dbReference type="Gene3D" id="2.30.280.10">
    <property type="entry name" value="SRA-YDG"/>
    <property type="match status" value="1"/>
</dbReference>
<dbReference type="GO" id="GO:0016567">
    <property type="term" value="P:protein ubiquitination"/>
    <property type="evidence" value="ECO:0007669"/>
    <property type="project" value="TreeGrafter"/>
</dbReference>